<keyword evidence="3" id="KW-0326">Glycosidase</keyword>
<dbReference type="SUPFAM" id="SSF49303">
    <property type="entry name" value="beta-Galactosidase/glucuronidase domain"/>
    <property type="match status" value="1"/>
</dbReference>
<comment type="caution">
    <text evidence="7">The sequence shown here is derived from an EMBL/GenBank/DDBJ whole genome shotgun (WGS) entry which is preliminary data.</text>
</comment>
<dbReference type="Pfam" id="PF00703">
    <property type="entry name" value="Glyco_hydro_2"/>
    <property type="match status" value="1"/>
</dbReference>
<comment type="similarity">
    <text evidence="1">Belongs to the glycosyl hydrolase 2 family.</text>
</comment>
<dbReference type="Pfam" id="PF22666">
    <property type="entry name" value="Glyco_hydro_2_N2"/>
    <property type="match status" value="1"/>
</dbReference>
<dbReference type="InterPro" id="IPR013783">
    <property type="entry name" value="Ig-like_fold"/>
</dbReference>
<dbReference type="RefSeq" id="WP_108963286.1">
    <property type="nucleotide sequence ID" value="NZ_QEFB01000013.1"/>
</dbReference>
<dbReference type="EMBL" id="QEFB01000013">
    <property type="protein sequence ID" value="PWC06250.1"/>
    <property type="molecule type" value="Genomic_DNA"/>
</dbReference>
<dbReference type="Gene3D" id="2.60.120.260">
    <property type="entry name" value="Galactose-binding domain-like"/>
    <property type="match status" value="1"/>
</dbReference>
<keyword evidence="8" id="KW-1185">Reference proteome</keyword>
<dbReference type="Proteomes" id="UP000244962">
    <property type="component" value="Unassembled WGS sequence"/>
</dbReference>
<dbReference type="AlphaFoldDB" id="A0A2U1TBR9"/>
<evidence type="ECO:0000259" key="5">
    <source>
        <dbReference type="Pfam" id="PF02836"/>
    </source>
</evidence>
<evidence type="ECO:0000259" key="6">
    <source>
        <dbReference type="Pfam" id="PF22666"/>
    </source>
</evidence>
<proteinExistence type="inferred from homology"/>
<evidence type="ECO:0000313" key="7">
    <source>
        <dbReference type="EMBL" id="PWC06250.1"/>
    </source>
</evidence>
<evidence type="ECO:0000259" key="4">
    <source>
        <dbReference type="Pfam" id="PF00703"/>
    </source>
</evidence>
<feature type="domain" description="Beta-mannosidase-like galactose-binding" evidence="6">
    <location>
        <begin position="50"/>
        <end position="124"/>
    </location>
</feature>
<dbReference type="Gene3D" id="3.20.20.80">
    <property type="entry name" value="Glycosidases"/>
    <property type="match status" value="1"/>
</dbReference>
<dbReference type="SUPFAM" id="SSF49785">
    <property type="entry name" value="Galactose-binding domain-like"/>
    <property type="match status" value="1"/>
</dbReference>
<dbReference type="InterPro" id="IPR017853">
    <property type="entry name" value="GH"/>
</dbReference>
<evidence type="ECO:0008006" key="9">
    <source>
        <dbReference type="Google" id="ProtNLM"/>
    </source>
</evidence>
<dbReference type="PANTHER" id="PTHR42732">
    <property type="entry name" value="BETA-GALACTOSIDASE"/>
    <property type="match status" value="1"/>
</dbReference>
<name>A0A2U1TBR9_9MICO</name>
<dbReference type="GO" id="GO:0005975">
    <property type="term" value="P:carbohydrate metabolic process"/>
    <property type="evidence" value="ECO:0007669"/>
    <property type="project" value="InterPro"/>
</dbReference>
<keyword evidence="2" id="KW-0378">Hydrolase</keyword>
<feature type="domain" description="Glycoside hydrolase family 2 catalytic" evidence="5">
    <location>
        <begin position="257"/>
        <end position="406"/>
    </location>
</feature>
<protein>
    <recommendedName>
        <fullName evidence="9">Glycoside hydrolase family 2</fullName>
    </recommendedName>
</protein>
<dbReference type="InterPro" id="IPR051913">
    <property type="entry name" value="GH2_Domain-Containing"/>
</dbReference>
<gene>
    <name evidence="7" type="ORF">DF223_11615</name>
</gene>
<evidence type="ECO:0000256" key="3">
    <source>
        <dbReference type="ARBA" id="ARBA00023295"/>
    </source>
</evidence>
<accession>A0A2U1TBR9</accession>
<dbReference type="Pfam" id="PF02836">
    <property type="entry name" value="Glyco_hydro_2_C"/>
    <property type="match status" value="1"/>
</dbReference>
<dbReference type="GO" id="GO:0004553">
    <property type="term" value="F:hydrolase activity, hydrolyzing O-glycosyl compounds"/>
    <property type="evidence" value="ECO:0007669"/>
    <property type="project" value="InterPro"/>
</dbReference>
<evidence type="ECO:0000256" key="2">
    <source>
        <dbReference type="ARBA" id="ARBA00022801"/>
    </source>
</evidence>
<feature type="domain" description="Glycoside hydrolase family 2 immunoglobulin-like beta-sandwich" evidence="4">
    <location>
        <begin position="160"/>
        <end position="254"/>
    </location>
</feature>
<dbReference type="PANTHER" id="PTHR42732:SF2">
    <property type="entry name" value="BETA-MANNOSIDASE"/>
    <property type="match status" value="1"/>
</dbReference>
<dbReference type="InterPro" id="IPR054593">
    <property type="entry name" value="Beta-mannosidase-like_N2"/>
</dbReference>
<dbReference type="Gene3D" id="2.60.40.10">
    <property type="entry name" value="Immunoglobulins"/>
    <property type="match status" value="1"/>
</dbReference>
<organism evidence="7 8">
    <name type="scientific">Mycetocola zhujimingii</name>
    <dbReference type="NCBI Taxonomy" id="2079792"/>
    <lineage>
        <taxon>Bacteria</taxon>
        <taxon>Bacillati</taxon>
        <taxon>Actinomycetota</taxon>
        <taxon>Actinomycetes</taxon>
        <taxon>Micrococcales</taxon>
        <taxon>Microbacteriaceae</taxon>
        <taxon>Mycetocola</taxon>
    </lineage>
</organism>
<evidence type="ECO:0000313" key="8">
    <source>
        <dbReference type="Proteomes" id="UP000244962"/>
    </source>
</evidence>
<reference evidence="8" key="1">
    <citation type="submission" date="2018-04" db="EMBL/GenBank/DDBJ databases">
        <authorList>
            <person name="Liu S."/>
            <person name="Wang Z."/>
            <person name="Li J."/>
        </authorList>
    </citation>
    <scope>NUCLEOTIDE SEQUENCE [LARGE SCALE GENOMIC DNA]</scope>
    <source>
        <strain evidence="8">622</strain>
    </source>
</reference>
<evidence type="ECO:0000256" key="1">
    <source>
        <dbReference type="ARBA" id="ARBA00007401"/>
    </source>
</evidence>
<dbReference type="InterPro" id="IPR006102">
    <property type="entry name" value="Ig-like_GH2"/>
</dbReference>
<dbReference type="InterPro" id="IPR006103">
    <property type="entry name" value="Glyco_hydro_2_cat"/>
</dbReference>
<dbReference type="SUPFAM" id="SSF51445">
    <property type="entry name" value="(Trans)glycosidases"/>
    <property type="match status" value="1"/>
</dbReference>
<dbReference type="InterPro" id="IPR008979">
    <property type="entry name" value="Galactose-bd-like_sf"/>
</dbReference>
<sequence>MSLHPRERLSLDGRWELELLDGDDTDGRPQDVIVPGAWTAQIAGHGDSHESVRYRRTFDWTPGTAGVHLVFNGVNHSAEVRLNGTVVGTHVGAWEAFSLDVSDVVIAGTNSLDVIVAYPPRTDTDAEPGYLEIPHGKQSWYGTSAGIWQSVFIETRPLHHIAEIEVRADAPTGTIDVRAIASLPGARAEVTVSHGDEVVARAELPEHDGRYNGTVVVPDVQLWGIDQPTLYTVTLRLEAADGTADVVSRSTGFRTIEARDGAFFLNGHELEVRAVLDQDYHPASAPIPESTEEWEELLHETRALGFNMLRVHIKRPDPRYYEIADRMGMLVWTELPSWMVWTQSGADEGLAMLERFIAADQHHPSIVMWTIINESWGLDMTSGRQRRWLADAFHRIKAVALGSLVVDNSACFPNFHMVSDVDDYHVYRGIPESRREWDEKIEEFAARPDWTYSGYGDAERSGTEPLMLSEFGNWALPVVRDQYTDGAEPWWFGLGANWAYGAAEGTRLMERFAELGLDRVFGTWEDLVAQLHHAQLVANRYQTTSIRMQPSISGYVLTQLSDVQWEANGLFDMNRTPKTGTAEFALANGDRAIALRPDAYSAVTGDSLALSITTVPARTGSAPAPVAGTVRVLLDGVEISTIPDDAERWSTARMSVPVPSEPGQYELAAELVVNGEVVARDAADLVVVAPVGADAGRAVVAADSGIADWARSIGLGCDAELEPDSLLVTTVFDAAARAHASDGGRVLVLVEEPDALDGAFDLLTAGRVGPRSGDGDWVPRSEWLDRSGPFQNVPGSTLLGIAFEDLLGEHVLTGIPNAIRSARVYSGIFSGWLRGAATTTATVRWSEGSVTLTTLRLRHAQALSPVAATLARAVVDAARLG</sequence>
<dbReference type="InterPro" id="IPR036156">
    <property type="entry name" value="Beta-gal/glucu_dom_sf"/>
</dbReference>